<evidence type="ECO:0000256" key="6">
    <source>
        <dbReference type="ARBA" id="ARBA00023136"/>
    </source>
</evidence>
<evidence type="ECO:0008006" key="10">
    <source>
        <dbReference type="Google" id="ProtNLM"/>
    </source>
</evidence>
<accession>A0A084QXX1</accession>
<dbReference type="Proteomes" id="UP000028524">
    <property type="component" value="Unassembled WGS sequence"/>
</dbReference>
<feature type="transmembrane region" description="Helical" evidence="7">
    <location>
        <begin position="254"/>
        <end position="276"/>
    </location>
</feature>
<protein>
    <recommendedName>
        <fullName evidence="10">Nucleoside transporter FUN26</fullName>
    </recommendedName>
</protein>
<dbReference type="PIRSF" id="PIRSF016379">
    <property type="entry name" value="ENT"/>
    <property type="match status" value="1"/>
</dbReference>
<feature type="transmembrane region" description="Helical" evidence="7">
    <location>
        <begin position="211"/>
        <end position="234"/>
    </location>
</feature>
<evidence type="ECO:0000256" key="3">
    <source>
        <dbReference type="ARBA" id="ARBA00022448"/>
    </source>
</evidence>
<evidence type="ECO:0000256" key="1">
    <source>
        <dbReference type="ARBA" id="ARBA00004141"/>
    </source>
</evidence>
<evidence type="ECO:0000256" key="5">
    <source>
        <dbReference type="ARBA" id="ARBA00022989"/>
    </source>
</evidence>
<dbReference type="EMBL" id="KL659708">
    <property type="protein sequence ID" value="KFA68806.1"/>
    <property type="molecule type" value="Genomic_DNA"/>
</dbReference>
<dbReference type="STRING" id="1283841.A0A084QXX1"/>
<dbReference type="InParanoid" id="A0A084QXX1"/>
<keyword evidence="5 7" id="KW-1133">Transmembrane helix</keyword>
<dbReference type="PRINTS" id="PR01130">
    <property type="entry name" value="DERENTRNSPRT"/>
</dbReference>
<dbReference type="InterPro" id="IPR002259">
    <property type="entry name" value="Eqnu_transpt"/>
</dbReference>
<comment type="similarity">
    <text evidence="2">Belongs to the SLC29A/ENT transporter (TC 2.A.57) family.</text>
</comment>
<dbReference type="AlphaFoldDB" id="A0A084QXX1"/>
<organism evidence="8 9">
    <name type="scientific">Stachybotrys chlorohalonatus (strain IBT 40285)</name>
    <dbReference type="NCBI Taxonomy" id="1283841"/>
    <lineage>
        <taxon>Eukaryota</taxon>
        <taxon>Fungi</taxon>
        <taxon>Dikarya</taxon>
        <taxon>Ascomycota</taxon>
        <taxon>Pezizomycotina</taxon>
        <taxon>Sordariomycetes</taxon>
        <taxon>Hypocreomycetidae</taxon>
        <taxon>Hypocreales</taxon>
        <taxon>Stachybotryaceae</taxon>
        <taxon>Stachybotrys</taxon>
    </lineage>
</organism>
<keyword evidence="6 7" id="KW-0472">Membrane</keyword>
<feature type="transmembrane region" description="Helical" evidence="7">
    <location>
        <begin position="320"/>
        <end position="339"/>
    </location>
</feature>
<sequence>MDRVWKALAARGPPPRTPEYEPLTTEDEAASLEDSMTLTAYEEEVPFSWMEYGIFTLLGMSMLWAWYVSHLPKPNNSTRRMLTRNRGLRNMFLAAAPYFFWRFAGDAWIQANFQSLILTASTLVNLSSLLVLSNIQQSASYPFRINLALLTNTVVFALLTVSTAVFLDASAHTYLVFLLALVVCSSWATGLIQNGAFAFAGSFGRPEYMQALMAGQGIAGVVPAVAQVVSVLLFPPEEQPPMDVGDSPKAQSSAFYYFLAAVVVSVVTMLALIPLVRRHNQIVEGRMTSRLGESVTSVEEAERAARKVASLWQLFQKLPWLASGVALTFAETMFFPVFTAKIVSVTPDAGGLLRPAAFIPLAFFFWNLGDLGGKLASAVRLSVQRRPFVLFVLAVARTGLLALYLLCNIGGRGAVVQSDVFYLLVVQGSFGLTNGWLGSSCIIASGDWVEEGEREAAAAFMGLCLVLGLAAGSLLSFTISGI</sequence>
<feature type="transmembrane region" description="Helical" evidence="7">
    <location>
        <begin position="49"/>
        <end position="67"/>
    </location>
</feature>
<dbReference type="OrthoDB" id="46396at2759"/>
<keyword evidence="4 7" id="KW-0812">Transmembrane</keyword>
<feature type="transmembrane region" description="Helical" evidence="7">
    <location>
        <begin position="173"/>
        <end position="199"/>
    </location>
</feature>
<dbReference type="InterPro" id="IPR036259">
    <property type="entry name" value="MFS_trans_sf"/>
</dbReference>
<keyword evidence="3" id="KW-0813">Transport</keyword>
<keyword evidence="9" id="KW-1185">Reference proteome</keyword>
<feature type="transmembrane region" description="Helical" evidence="7">
    <location>
        <begin position="388"/>
        <end position="406"/>
    </location>
</feature>
<evidence type="ECO:0000313" key="9">
    <source>
        <dbReference type="Proteomes" id="UP000028524"/>
    </source>
</evidence>
<name>A0A084QXX1_STAC4</name>
<dbReference type="GO" id="GO:0005886">
    <property type="term" value="C:plasma membrane"/>
    <property type="evidence" value="ECO:0007669"/>
    <property type="project" value="TreeGrafter"/>
</dbReference>
<dbReference type="Pfam" id="PF01733">
    <property type="entry name" value="Nucleoside_tran"/>
    <property type="match status" value="1"/>
</dbReference>
<evidence type="ECO:0000256" key="7">
    <source>
        <dbReference type="SAM" id="Phobius"/>
    </source>
</evidence>
<feature type="transmembrane region" description="Helical" evidence="7">
    <location>
        <begin position="147"/>
        <end position="167"/>
    </location>
</feature>
<dbReference type="OMA" id="GSPWTTK"/>
<dbReference type="GO" id="GO:0000329">
    <property type="term" value="C:fungal-type vacuole membrane"/>
    <property type="evidence" value="ECO:0007669"/>
    <property type="project" value="TreeGrafter"/>
</dbReference>
<dbReference type="GO" id="GO:0034257">
    <property type="term" value="F:nicotinamide riboside transmembrane transporter activity"/>
    <property type="evidence" value="ECO:0007669"/>
    <property type="project" value="TreeGrafter"/>
</dbReference>
<evidence type="ECO:0000256" key="4">
    <source>
        <dbReference type="ARBA" id="ARBA00022692"/>
    </source>
</evidence>
<dbReference type="PANTHER" id="PTHR10332">
    <property type="entry name" value="EQUILIBRATIVE NUCLEOSIDE TRANSPORTER"/>
    <property type="match status" value="1"/>
</dbReference>
<comment type="subcellular location">
    <subcellularLocation>
        <location evidence="1">Membrane</location>
        <topology evidence="1">Multi-pass membrane protein</topology>
    </subcellularLocation>
</comment>
<evidence type="ECO:0000256" key="2">
    <source>
        <dbReference type="ARBA" id="ARBA00007965"/>
    </source>
</evidence>
<dbReference type="FunCoup" id="A0A084QXX1">
    <property type="interactions" value="259"/>
</dbReference>
<dbReference type="GO" id="GO:0015205">
    <property type="term" value="F:nucleobase transmembrane transporter activity"/>
    <property type="evidence" value="ECO:0007669"/>
    <property type="project" value="TreeGrafter"/>
</dbReference>
<reference evidence="8 9" key="1">
    <citation type="journal article" date="2014" name="BMC Genomics">
        <title>Comparative genome sequencing reveals chemotype-specific gene clusters in the toxigenic black mold Stachybotrys.</title>
        <authorList>
            <person name="Semeiks J."/>
            <person name="Borek D."/>
            <person name="Otwinowski Z."/>
            <person name="Grishin N.V."/>
        </authorList>
    </citation>
    <scope>NUCLEOTIDE SEQUENCE [LARGE SCALE GENOMIC DNA]</scope>
    <source>
        <strain evidence="8 9">IBT 40285</strain>
    </source>
</reference>
<feature type="transmembrane region" description="Helical" evidence="7">
    <location>
        <begin position="351"/>
        <end position="368"/>
    </location>
</feature>
<proteinExistence type="inferred from homology"/>
<feature type="transmembrane region" description="Helical" evidence="7">
    <location>
        <begin position="116"/>
        <end position="135"/>
    </location>
</feature>
<feature type="transmembrane region" description="Helical" evidence="7">
    <location>
        <begin position="87"/>
        <end position="104"/>
    </location>
</feature>
<feature type="transmembrane region" description="Helical" evidence="7">
    <location>
        <begin position="456"/>
        <end position="479"/>
    </location>
</feature>
<feature type="transmembrane region" description="Helical" evidence="7">
    <location>
        <begin position="421"/>
        <end position="444"/>
    </location>
</feature>
<dbReference type="PANTHER" id="PTHR10332:SF88">
    <property type="entry name" value="EQUILIBRATIVE NUCLEOSIDE TRANSPORTER 1, ISOFORM A"/>
    <property type="match status" value="1"/>
</dbReference>
<dbReference type="HOGENOM" id="CLU_021611_3_0_1"/>
<evidence type="ECO:0000313" key="8">
    <source>
        <dbReference type="EMBL" id="KFA68806.1"/>
    </source>
</evidence>
<dbReference type="SUPFAM" id="SSF103473">
    <property type="entry name" value="MFS general substrate transporter"/>
    <property type="match status" value="1"/>
</dbReference>
<gene>
    <name evidence="8" type="ORF">S40285_01136</name>
</gene>